<evidence type="ECO:0000256" key="5">
    <source>
        <dbReference type="ARBA" id="ARBA00023136"/>
    </source>
</evidence>
<evidence type="ECO:0000313" key="8">
    <source>
        <dbReference type="EMBL" id="WOL16711.1"/>
    </source>
</evidence>
<feature type="transmembrane region" description="Helical" evidence="7">
    <location>
        <begin position="489"/>
        <end position="508"/>
    </location>
</feature>
<proteinExistence type="inferred from homology"/>
<reference evidence="8 9" key="1">
    <citation type="submission" date="2023-10" db="EMBL/GenBank/DDBJ databases">
        <title>Chromosome-scale genome assembly provides insights into flower coloration mechanisms of Canna indica.</title>
        <authorList>
            <person name="Li C."/>
        </authorList>
    </citation>
    <scope>NUCLEOTIDE SEQUENCE [LARGE SCALE GENOMIC DNA]</scope>
    <source>
        <tissue evidence="8">Flower</tissue>
    </source>
</reference>
<gene>
    <name evidence="8" type="ORF">Cni_G25499</name>
</gene>
<evidence type="ECO:0000256" key="6">
    <source>
        <dbReference type="SAM" id="MobiDB-lite"/>
    </source>
</evidence>
<feature type="transmembrane region" description="Helical" evidence="7">
    <location>
        <begin position="221"/>
        <end position="241"/>
    </location>
</feature>
<evidence type="ECO:0000256" key="1">
    <source>
        <dbReference type="ARBA" id="ARBA00004141"/>
    </source>
</evidence>
<keyword evidence="5 7" id="KW-0472">Membrane</keyword>
<comment type="similarity">
    <text evidence="2">Belongs to the major facilitator superfamily. Proton-dependent oligopeptide transporter (POT/PTR) (TC 2.A.17) family.</text>
</comment>
<comment type="subcellular location">
    <subcellularLocation>
        <location evidence="1">Membrane</location>
        <topology evidence="1">Multi-pass membrane protein</topology>
    </subcellularLocation>
</comment>
<dbReference type="SUPFAM" id="SSF103473">
    <property type="entry name" value="MFS general substrate transporter"/>
    <property type="match status" value="2"/>
</dbReference>
<feature type="transmembrane region" description="Helical" evidence="7">
    <location>
        <begin position="154"/>
        <end position="171"/>
    </location>
</feature>
<keyword evidence="9" id="KW-1185">Reference proteome</keyword>
<sequence>MPRGLGHSSDARHEVPNKYLNVFGFTSENPQRLRKFAVGRTRFTITYLRTHFNRIAVGDCRDANEYPEKNLLLNCSFYMGETVMSIQKGQSTEVDEAGDQPHPCRNARKGGFRAAMFVFAMSALENLGFIANIVSLVLYFMVQLHFDLPGASTTLTNFMGATFLITLLGGFISDTYMTRLNTILLFAIFEILGYIFLTIQAHDASYRPAGPTSQLEGGNALVFYLTLCFLAAGFGGTRGAIPALGADQFDRNNPKEQKHLTSYFNWLLLSITLGATVGVTVIVWISTEKNKWALAFLISMLLAVAGFVCLAAGKPFYRVRVAGESALLRLIRVVVVASRNRKLAVPEKSDELYEVNEKEADESEEILPRTSQLRFLDKAAVLVEGIDPEPWKVCTVTQVEELKIVIRMLPILASTIIMNTCLAQLQTFSIAQGNIMDLHLGSFKVPPASIPVIPLVFMSLLLPLYNLVFIPLARRLTGHPSGITHLQRVGVGLVLSAVSMAIAAVVEAKRRRAFNYEGKIISLFWLSFQYGIFGIADMFTLVGLMEFFYSEAPAGMRSLSTSFSYLSLSLGYFSSSIFVHAINAITERLTPSRQGWIHGIDLNQNNLDLFYWFLAILSCKNFGVYLLCAKLYKYRRDVRHIEDGGAPDEEATINEGESNTHAAPAPVPIESSDVNGDGGVAEKTS</sequence>
<feature type="transmembrane region" description="Helical" evidence="7">
    <location>
        <begin position="292"/>
        <end position="312"/>
    </location>
</feature>
<accession>A0AAQ3QPH3</accession>
<evidence type="ECO:0000256" key="7">
    <source>
        <dbReference type="SAM" id="Phobius"/>
    </source>
</evidence>
<evidence type="ECO:0000256" key="4">
    <source>
        <dbReference type="ARBA" id="ARBA00022989"/>
    </source>
</evidence>
<feature type="region of interest" description="Disordered" evidence="6">
    <location>
        <begin position="644"/>
        <end position="685"/>
    </location>
</feature>
<name>A0AAQ3QPH3_9LILI</name>
<organism evidence="8 9">
    <name type="scientific">Canna indica</name>
    <name type="common">Indian-shot</name>
    <dbReference type="NCBI Taxonomy" id="4628"/>
    <lineage>
        <taxon>Eukaryota</taxon>
        <taxon>Viridiplantae</taxon>
        <taxon>Streptophyta</taxon>
        <taxon>Embryophyta</taxon>
        <taxon>Tracheophyta</taxon>
        <taxon>Spermatophyta</taxon>
        <taxon>Magnoliopsida</taxon>
        <taxon>Liliopsida</taxon>
        <taxon>Zingiberales</taxon>
        <taxon>Cannaceae</taxon>
        <taxon>Canna</taxon>
    </lineage>
</organism>
<protein>
    <submittedName>
        <fullName evidence="8">Protein NRT1/ PTR FAMILY 4.5-like</fullName>
    </submittedName>
</protein>
<feature type="transmembrane region" description="Helical" evidence="7">
    <location>
        <begin position="520"/>
        <end position="544"/>
    </location>
</feature>
<dbReference type="InterPro" id="IPR000109">
    <property type="entry name" value="POT_fam"/>
</dbReference>
<dbReference type="PANTHER" id="PTHR11654">
    <property type="entry name" value="OLIGOPEPTIDE TRANSPORTER-RELATED"/>
    <property type="match status" value="1"/>
</dbReference>
<evidence type="ECO:0000256" key="3">
    <source>
        <dbReference type="ARBA" id="ARBA00022692"/>
    </source>
</evidence>
<feature type="transmembrane region" description="Helical" evidence="7">
    <location>
        <begin position="183"/>
        <end position="201"/>
    </location>
</feature>
<dbReference type="InterPro" id="IPR036259">
    <property type="entry name" value="MFS_trans_sf"/>
</dbReference>
<dbReference type="GO" id="GO:0016020">
    <property type="term" value="C:membrane"/>
    <property type="evidence" value="ECO:0007669"/>
    <property type="project" value="UniProtKB-SubCell"/>
</dbReference>
<feature type="transmembrane region" description="Helical" evidence="7">
    <location>
        <begin position="609"/>
        <end position="629"/>
    </location>
</feature>
<keyword evidence="3 7" id="KW-0812">Transmembrane</keyword>
<feature type="transmembrane region" description="Helical" evidence="7">
    <location>
        <begin position="262"/>
        <end position="286"/>
    </location>
</feature>
<dbReference type="Pfam" id="PF00854">
    <property type="entry name" value="PTR2"/>
    <property type="match status" value="1"/>
</dbReference>
<evidence type="ECO:0000313" key="9">
    <source>
        <dbReference type="Proteomes" id="UP001327560"/>
    </source>
</evidence>
<feature type="transmembrane region" description="Helical" evidence="7">
    <location>
        <begin position="115"/>
        <end position="142"/>
    </location>
</feature>
<dbReference type="GO" id="GO:0022857">
    <property type="term" value="F:transmembrane transporter activity"/>
    <property type="evidence" value="ECO:0007669"/>
    <property type="project" value="InterPro"/>
</dbReference>
<dbReference type="Proteomes" id="UP001327560">
    <property type="component" value="Chromosome 8"/>
</dbReference>
<feature type="transmembrane region" description="Helical" evidence="7">
    <location>
        <begin position="408"/>
        <end position="428"/>
    </location>
</feature>
<dbReference type="Gene3D" id="1.20.1250.20">
    <property type="entry name" value="MFS general substrate transporter like domains"/>
    <property type="match status" value="1"/>
</dbReference>
<feature type="transmembrane region" description="Helical" evidence="7">
    <location>
        <begin position="565"/>
        <end position="586"/>
    </location>
</feature>
<feature type="transmembrane region" description="Helical" evidence="7">
    <location>
        <begin position="448"/>
        <end position="468"/>
    </location>
</feature>
<dbReference type="EMBL" id="CP136897">
    <property type="protein sequence ID" value="WOL16711.1"/>
    <property type="molecule type" value="Genomic_DNA"/>
</dbReference>
<keyword evidence="4 7" id="KW-1133">Transmembrane helix</keyword>
<evidence type="ECO:0000256" key="2">
    <source>
        <dbReference type="ARBA" id="ARBA00005982"/>
    </source>
</evidence>
<dbReference type="AlphaFoldDB" id="A0AAQ3QPH3"/>